<feature type="coiled-coil region" evidence="1">
    <location>
        <begin position="5"/>
        <end position="35"/>
    </location>
</feature>
<sequence>MARSKASARDALMKVQRQREELAAEEARLRESAAAELGKVMLDCGAEAIEPSQLRRLMVSVQKLGLDETLKRISRA</sequence>
<evidence type="ECO:0000259" key="2">
    <source>
        <dbReference type="Pfam" id="PF20031"/>
    </source>
</evidence>
<organism evidence="3 4">
    <name type="scientific">Novosphingobium fuchskuhlense</name>
    <dbReference type="NCBI Taxonomy" id="1117702"/>
    <lineage>
        <taxon>Bacteria</taxon>
        <taxon>Pseudomonadati</taxon>
        <taxon>Pseudomonadota</taxon>
        <taxon>Alphaproteobacteria</taxon>
        <taxon>Sphingomonadales</taxon>
        <taxon>Sphingomonadaceae</taxon>
        <taxon>Novosphingobium</taxon>
    </lineage>
</organism>
<gene>
    <name evidence="3" type="ORF">AQZ52_17795</name>
</gene>
<dbReference type="EMBL" id="LLZS01000011">
    <property type="protein sequence ID" value="KUR69967.1"/>
    <property type="molecule type" value="Genomic_DNA"/>
</dbReference>
<dbReference type="InterPro" id="IPR045496">
    <property type="entry name" value="DUF6437"/>
</dbReference>
<feature type="domain" description="DUF64370" evidence="2">
    <location>
        <begin position="1"/>
        <end position="75"/>
    </location>
</feature>
<keyword evidence="1" id="KW-0175">Coiled coil</keyword>
<evidence type="ECO:0000256" key="1">
    <source>
        <dbReference type="SAM" id="Coils"/>
    </source>
</evidence>
<name>A0A124JTA0_9SPHN</name>
<keyword evidence="4" id="KW-1185">Reference proteome</keyword>
<evidence type="ECO:0000313" key="3">
    <source>
        <dbReference type="EMBL" id="KUR69967.1"/>
    </source>
</evidence>
<reference evidence="3 4" key="1">
    <citation type="submission" date="2015-10" db="EMBL/GenBank/DDBJ databases">
        <title>Draft genome sequence of Novosphingobium fuchskuhlense DSM 25065 isolated from a surface water sample of the southwest basin of Lake Grosse Fuchskuhle.</title>
        <authorList>
            <person name="Ruckert C."/>
            <person name="Winkler A."/>
            <person name="Glaeser J."/>
            <person name="Grossart H.-P."/>
            <person name="Kalinowski J."/>
            <person name="Glaeser S."/>
        </authorList>
    </citation>
    <scope>NUCLEOTIDE SEQUENCE [LARGE SCALE GENOMIC DNA]</scope>
    <source>
        <strain evidence="3 4">FNE08-7</strain>
    </source>
</reference>
<accession>A0A124JTA0</accession>
<dbReference type="Pfam" id="PF20031">
    <property type="entry name" value="DUF6437"/>
    <property type="match status" value="1"/>
</dbReference>
<evidence type="ECO:0000313" key="4">
    <source>
        <dbReference type="Proteomes" id="UP000058012"/>
    </source>
</evidence>
<protein>
    <recommendedName>
        <fullName evidence="2">DUF64370 domain-containing protein</fullName>
    </recommendedName>
</protein>
<dbReference type="RefSeq" id="WP_067914435.1">
    <property type="nucleotide sequence ID" value="NZ_KQ954247.1"/>
</dbReference>
<proteinExistence type="predicted"/>
<dbReference type="OrthoDB" id="7433174at2"/>
<dbReference type="AlphaFoldDB" id="A0A124JTA0"/>
<dbReference type="Proteomes" id="UP000058012">
    <property type="component" value="Unassembled WGS sequence"/>
</dbReference>
<comment type="caution">
    <text evidence="3">The sequence shown here is derived from an EMBL/GenBank/DDBJ whole genome shotgun (WGS) entry which is preliminary data.</text>
</comment>